<keyword evidence="8" id="KW-1185">Reference proteome</keyword>
<name>A0A1V6T489_9EURO</name>
<evidence type="ECO:0000256" key="2">
    <source>
        <dbReference type="ARBA" id="ARBA00022729"/>
    </source>
</evidence>
<keyword evidence="2 6" id="KW-0732">Signal</keyword>
<dbReference type="InterPro" id="IPR023296">
    <property type="entry name" value="Glyco_hydro_beta-prop_sf"/>
</dbReference>
<dbReference type="InterPro" id="IPR006710">
    <property type="entry name" value="Glyco_hydro_43"/>
</dbReference>
<evidence type="ECO:0000256" key="1">
    <source>
        <dbReference type="ARBA" id="ARBA00009865"/>
    </source>
</evidence>
<dbReference type="CDD" id="cd04081">
    <property type="entry name" value="CBM35_galactosidase-like"/>
    <property type="match status" value="1"/>
</dbReference>
<dbReference type="SUPFAM" id="SSF49785">
    <property type="entry name" value="Galactose-binding domain-like"/>
    <property type="match status" value="1"/>
</dbReference>
<evidence type="ECO:0000256" key="5">
    <source>
        <dbReference type="RuleBase" id="RU361187"/>
    </source>
</evidence>
<evidence type="ECO:0008006" key="9">
    <source>
        <dbReference type="Google" id="ProtNLM"/>
    </source>
</evidence>
<dbReference type="STRING" id="303698.A0A1V6T489"/>
<dbReference type="Pfam" id="PF04616">
    <property type="entry name" value="Glyco_hydro_43"/>
    <property type="match status" value="1"/>
</dbReference>
<dbReference type="SUPFAM" id="SSF75005">
    <property type="entry name" value="Arabinanase/levansucrase/invertase"/>
    <property type="match status" value="1"/>
</dbReference>
<dbReference type="EMBL" id="MLKD01000012">
    <property type="protein sequence ID" value="OQE21205.1"/>
    <property type="molecule type" value="Genomic_DNA"/>
</dbReference>
<feature type="signal peptide" evidence="6">
    <location>
        <begin position="1"/>
        <end position="17"/>
    </location>
</feature>
<gene>
    <name evidence="7" type="ORF">PENSTE_c012G03246</name>
</gene>
<keyword evidence="3 5" id="KW-0378">Hydrolase</keyword>
<dbReference type="PANTHER" id="PTHR22925">
    <property type="entry name" value="GLYCOSYL HYDROLASE 43 FAMILY MEMBER"/>
    <property type="match status" value="1"/>
</dbReference>
<protein>
    <recommendedName>
        <fullName evidence="9">CBM6 domain-containing protein</fullName>
    </recommendedName>
</protein>
<reference evidence="8" key="1">
    <citation type="journal article" date="2017" name="Nat. Microbiol.">
        <title>Global analysis of biosynthetic gene clusters reveals vast potential of secondary metabolite production in Penicillium species.</title>
        <authorList>
            <person name="Nielsen J.C."/>
            <person name="Grijseels S."/>
            <person name="Prigent S."/>
            <person name="Ji B."/>
            <person name="Dainat J."/>
            <person name="Nielsen K.F."/>
            <person name="Frisvad J.C."/>
            <person name="Workman M."/>
            <person name="Nielsen J."/>
        </authorList>
    </citation>
    <scope>NUCLEOTIDE SEQUENCE [LARGE SCALE GENOMIC DNA]</scope>
    <source>
        <strain evidence="8">IBT 24891</strain>
    </source>
</reference>
<organism evidence="7 8">
    <name type="scientific">Penicillium steckii</name>
    <dbReference type="NCBI Taxonomy" id="303698"/>
    <lineage>
        <taxon>Eukaryota</taxon>
        <taxon>Fungi</taxon>
        <taxon>Dikarya</taxon>
        <taxon>Ascomycota</taxon>
        <taxon>Pezizomycotina</taxon>
        <taxon>Eurotiomycetes</taxon>
        <taxon>Eurotiomycetidae</taxon>
        <taxon>Eurotiales</taxon>
        <taxon>Aspergillaceae</taxon>
        <taxon>Penicillium</taxon>
    </lineage>
</organism>
<dbReference type="GO" id="GO:0004553">
    <property type="term" value="F:hydrolase activity, hydrolyzing O-glycosyl compounds"/>
    <property type="evidence" value="ECO:0007669"/>
    <property type="project" value="InterPro"/>
</dbReference>
<feature type="chain" id="PRO_5012212665" description="CBM6 domain-containing protein" evidence="6">
    <location>
        <begin position="18"/>
        <end position="449"/>
    </location>
</feature>
<dbReference type="InterPro" id="IPR008979">
    <property type="entry name" value="Galactose-bd-like_sf"/>
</dbReference>
<dbReference type="Gene3D" id="2.60.120.260">
    <property type="entry name" value="Galactose-binding domain-like"/>
    <property type="match status" value="1"/>
</dbReference>
<evidence type="ECO:0000256" key="6">
    <source>
        <dbReference type="SAM" id="SignalP"/>
    </source>
</evidence>
<evidence type="ECO:0000313" key="7">
    <source>
        <dbReference type="EMBL" id="OQE21205.1"/>
    </source>
</evidence>
<dbReference type="PANTHER" id="PTHR22925:SF3">
    <property type="entry name" value="GLYCOSYL HYDROLASE FAMILY PROTEIN 43"/>
    <property type="match status" value="1"/>
</dbReference>
<comment type="caution">
    <text evidence="7">The sequence shown here is derived from an EMBL/GenBank/DDBJ whole genome shotgun (WGS) entry which is preliminary data.</text>
</comment>
<accession>A0A1V6T489</accession>
<dbReference type="Proteomes" id="UP000191285">
    <property type="component" value="Unassembled WGS sequence"/>
</dbReference>
<dbReference type="AlphaFoldDB" id="A0A1V6T489"/>
<evidence type="ECO:0000256" key="4">
    <source>
        <dbReference type="ARBA" id="ARBA00023295"/>
    </source>
</evidence>
<keyword evidence="4 5" id="KW-0326">Glycosidase</keyword>
<comment type="similarity">
    <text evidence="1 5">Belongs to the glycosyl hydrolase 43 family.</text>
</comment>
<dbReference type="CDD" id="cd18821">
    <property type="entry name" value="GH43_Pc3Gal43A-like"/>
    <property type="match status" value="1"/>
</dbReference>
<evidence type="ECO:0000313" key="8">
    <source>
        <dbReference type="Proteomes" id="UP000191285"/>
    </source>
</evidence>
<dbReference type="GO" id="GO:0005975">
    <property type="term" value="P:carbohydrate metabolic process"/>
    <property type="evidence" value="ECO:0007669"/>
    <property type="project" value="InterPro"/>
</dbReference>
<proteinExistence type="inferred from homology"/>
<dbReference type="Gene3D" id="2.115.10.20">
    <property type="entry name" value="Glycosyl hydrolase domain, family 43"/>
    <property type="match status" value="1"/>
</dbReference>
<sequence length="449" mass="48902">MNLFLVLLAAVASPAFAALELVPGATWTASNGEHLQAHGAGFIEEDGTYYMIGEDKTNGTNFLNVNCYSSSDLVQWKYVGALLSQVDSGDLGPGRVVERPKVIYNDDTKEYVLWAHIDSSNYSEAKVGVATGNSVCGKYNYLGSFQPKGNVSRDMTLFKDDDGSGYLITEDRPTGLHIYKLTDDYHNITSETYLFPDPGQIEAPALMKRDGLYYLFGSRLTGWSDNDNVYTTSKSLSSGWADWKTFADVGSKTYSSQTTYVLSIDENRAMYMGDRWVSDDLMTSSYIWLPLNVSGEDVTMEWYDQWVPNLTSESGFQTAPSNTTIEGESGKYSGGAKNISCSGCSGGQAAGYIGGPDQGSVTLSGIEVKDSTATTITFQYRNGDSETRYANVTFNDSPPQKVSFLSTGGNVKRSVISTELKAGKDNTIIIEGYDTGYGPDIDTVEVPLE</sequence>
<dbReference type="OrthoDB" id="9970295at2759"/>
<evidence type="ECO:0000256" key="3">
    <source>
        <dbReference type="ARBA" id="ARBA00022801"/>
    </source>
</evidence>